<protein>
    <submittedName>
        <fullName evidence="1">16638_t:CDS:1</fullName>
    </submittedName>
</protein>
<comment type="caution">
    <text evidence="1">The sequence shown here is derived from an EMBL/GenBank/DDBJ whole genome shotgun (WGS) entry which is preliminary data.</text>
</comment>
<dbReference type="InterPro" id="IPR029006">
    <property type="entry name" value="ADF-H/Gelsolin-like_dom_sf"/>
</dbReference>
<gene>
    <name evidence="1" type="ORF">AMORRO_LOCUS17192</name>
</gene>
<dbReference type="Gene3D" id="3.40.20.10">
    <property type="entry name" value="Severin"/>
    <property type="match status" value="1"/>
</dbReference>
<proteinExistence type="predicted"/>
<dbReference type="EMBL" id="CAJVPV010051428">
    <property type="protein sequence ID" value="CAG8779326.1"/>
    <property type="molecule type" value="Genomic_DNA"/>
</dbReference>
<sequence>MNSGINLTTNAKELKSSYQSVLEGKEANWVVYGYERGNELKVVSKG</sequence>
<reference evidence="1" key="1">
    <citation type="submission" date="2021-06" db="EMBL/GenBank/DDBJ databases">
        <authorList>
            <person name="Kallberg Y."/>
            <person name="Tangrot J."/>
            <person name="Rosling A."/>
        </authorList>
    </citation>
    <scope>NUCLEOTIDE SEQUENCE</scope>
    <source>
        <strain evidence="1">CL551</strain>
    </source>
</reference>
<keyword evidence="2" id="KW-1185">Reference proteome</keyword>
<evidence type="ECO:0000313" key="1">
    <source>
        <dbReference type="EMBL" id="CAG8779326.1"/>
    </source>
</evidence>
<evidence type="ECO:0000313" key="2">
    <source>
        <dbReference type="Proteomes" id="UP000789342"/>
    </source>
</evidence>
<feature type="non-terminal residue" evidence="1">
    <location>
        <position position="46"/>
    </location>
</feature>
<organism evidence="1 2">
    <name type="scientific">Acaulospora morrowiae</name>
    <dbReference type="NCBI Taxonomy" id="94023"/>
    <lineage>
        <taxon>Eukaryota</taxon>
        <taxon>Fungi</taxon>
        <taxon>Fungi incertae sedis</taxon>
        <taxon>Mucoromycota</taxon>
        <taxon>Glomeromycotina</taxon>
        <taxon>Glomeromycetes</taxon>
        <taxon>Diversisporales</taxon>
        <taxon>Acaulosporaceae</taxon>
        <taxon>Acaulospora</taxon>
    </lineage>
</organism>
<accession>A0A9N9JHU3</accession>
<name>A0A9N9JHU3_9GLOM</name>
<dbReference type="AlphaFoldDB" id="A0A9N9JHU3"/>
<dbReference type="OrthoDB" id="5971719at2759"/>
<dbReference type="Proteomes" id="UP000789342">
    <property type="component" value="Unassembled WGS sequence"/>
</dbReference>